<protein>
    <submittedName>
        <fullName evidence="3">Uncharacterized protein</fullName>
    </submittedName>
</protein>
<feature type="transmembrane region" description="Helical" evidence="2">
    <location>
        <begin position="24"/>
        <end position="49"/>
    </location>
</feature>
<accession>A0A939MIB4</accession>
<keyword evidence="2" id="KW-0812">Transmembrane</keyword>
<evidence type="ECO:0000313" key="3">
    <source>
        <dbReference type="EMBL" id="MBO1901111.1"/>
    </source>
</evidence>
<comment type="caution">
    <text evidence="3">The sequence shown here is derived from an EMBL/GenBank/DDBJ whole genome shotgun (WGS) entry which is preliminary data.</text>
</comment>
<dbReference type="RefSeq" id="WP_208096295.1">
    <property type="nucleotide sequence ID" value="NZ_JAGDYM010000004.1"/>
</dbReference>
<organism evidence="3 4">
    <name type="scientific">Leucobacter weissii</name>
    <dbReference type="NCBI Taxonomy" id="1983706"/>
    <lineage>
        <taxon>Bacteria</taxon>
        <taxon>Bacillati</taxon>
        <taxon>Actinomycetota</taxon>
        <taxon>Actinomycetes</taxon>
        <taxon>Micrococcales</taxon>
        <taxon>Microbacteriaceae</taxon>
        <taxon>Leucobacter</taxon>
    </lineage>
</organism>
<dbReference type="Proteomes" id="UP000664382">
    <property type="component" value="Unassembled WGS sequence"/>
</dbReference>
<evidence type="ECO:0000313" key="4">
    <source>
        <dbReference type="Proteomes" id="UP000664382"/>
    </source>
</evidence>
<feature type="compositionally biased region" description="Polar residues" evidence="1">
    <location>
        <begin position="522"/>
        <end position="536"/>
    </location>
</feature>
<keyword evidence="4" id="KW-1185">Reference proteome</keyword>
<evidence type="ECO:0000256" key="2">
    <source>
        <dbReference type="SAM" id="Phobius"/>
    </source>
</evidence>
<dbReference type="AlphaFoldDB" id="A0A939MIB4"/>
<reference evidence="3" key="1">
    <citation type="submission" date="2021-03" db="EMBL/GenBank/DDBJ databases">
        <title>Leucobacter chromiisoli sp. nov., isolated from chromium-containing soil of chemical plant.</title>
        <authorList>
            <person name="Xu Z."/>
        </authorList>
    </citation>
    <scope>NUCLEOTIDE SEQUENCE</scope>
    <source>
        <strain evidence="3">S27</strain>
    </source>
</reference>
<dbReference type="EMBL" id="JAGDYM010000004">
    <property type="protein sequence ID" value="MBO1901111.1"/>
    <property type="molecule type" value="Genomic_DNA"/>
</dbReference>
<gene>
    <name evidence="3" type="ORF">J4H92_04005</name>
</gene>
<evidence type="ECO:0000256" key="1">
    <source>
        <dbReference type="SAM" id="MobiDB-lite"/>
    </source>
</evidence>
<feature type="region of interest" description="Disordered" evidence="1">
    <location>
        <begin position="506"/>
        <end position="536"/>
    </location>
</feature>
<keyword evidence="2" id="KW-1133">Transmembrane helix</keyword>
<sequence>MKRPVDLSRLGLARRSRRLRPDAGSTMVTVLIIMMVLTIGGVALAAIAMNTATMVASSKHRTSAQMVVDGAIATQTIELMEGRLACDPVNQQTGSGRNGTAADSPAFTWTLDCTVSGETGTATLQARANVDGEEALHRAVFSYTAGAVTGTGGDITFFGESDVTFTAEVDAGTPENPVDVVIPKAGFVCQTEFWGSITAKKDIRTNGGCTIHGDVTSTEGTVKMSNSSDTITGDVVAGGSGESELNGSIGGSVHTAGPIAFSWSNRTIGGSVIADGDVKLRETRIQGSLTLPASKTLTKNSWEGGSYGSLNRPGSVAAPVLPELPDWFEYQHDPAEWGGYAVRTLSSSGSGPNTCGYFNSWPQTGWVEMANLTQNTILDARACSTLSTNAGTSPDVQLRHNLLILARQVDTTSSKWRAHSSAASQPSLWFVTEDPNPSDHAPTCGSGLGPLYLNHVGADTSIRTMAYSPCGIYVAGHSTFNGQLYGASWSYGGGLRFLADPIGLPGMESESGGGGGEETTGPSAFTLVSSQDMPIP</sequence>
<keyword evidence="2" id="KW-0472">Membrane</keyword>
<name>A0A939MIB4_9MICO</name>
<proteinExistence type="predicted"/>